<reference evidence="3" key="1">
    <citation type="submission" date="2025-08" db="UniProtKB">
        <authorList>
            <consortium name="RefSeq"/>
        </authorList>
    </citation>
    <scope>IDENTIFICATION</scope>
    <source>
        <tissue evidence="3">Gonad</tissue>
    </source>
</reference>
<gene>
    <name evidence="3" type="primary">LOC109461967</name>
</gene>
<name>A0A6P4YB04_BRABE</name>
<keyword evidence="2" id="KW-1185">Reference proteome</keyword>
<evidence type="ECO:0000313" key="2">
    <source>
        <dbReference type="Proteomes" id="UP000515135"/>
    </source>
</evidence>
<dbReference type="GeneID" id="109461967"/>
<dbReference type="Proteomes" id="UP000515135">
    <property type="component" value="Unplaced"/>
</dbReference>
<protein>
    <submittedName>
        <fullName evidence="3">STAGA complex 65 subunit gamma-like</fullName>
    </submittedName>
</protein>
<dbReference type="PANTHER" id="PTHR28598:SF1">
    <property type="entry name" value="STAGA COMPLEX 65 SUBUNIT GAMMA"/>
    <property type="match status" value="1"/>
</dbReference>
<dbReference type="GO" id="GO:0003713">
    <property type="term" value="F:transcription coactivator activity"/>
    <property type="evidence" value="ECO:0007669"/>
    <property type="project" value="TreeGrafter"/>
</dbReference>
<evidence type="ECO:0000256" key="1">
    <source>
        <dbReference type="SAM" id="MobiDB-lite"/>
    </source>
</evidence>
<dbReference type="PANTHER" id="PTHR28598">
    <property type="entry name" value="STAGA COMPLEX 65 SUBUNIT GAMMA"/>
    <property type="match status" value="1"/>
</dbReference>
<dbReference type="AlphaFoldDB" id="A0A6P4YB04"/>
<dbReference type="GO" id="GO:0000124">
    <property type="term" value="C:SAGA complex"/>
    <property type="evidence" value="ECO:0007669"/>
    <property type="project" value="InterPro"/>
</dbReference>
<dbReference type="InterPro" id="IPR039460">
    <property type="entry name" value="SUPT7L/Spt7"/>
</dbReference>
<dbReference type="RefSeq" id="XP_019614006.1">
    <property type="nucleotide sequence ID" value="XM_019758447.1"/>
</dbReference>
<proteinExistence type="predicted"/>
<accession>A0A6P4YB04</accession>
<evidence type="ECO:0000313" key="3">
    <source>
        <dbReference type="RefSeq" id="XP_019614006.1"/>
    </source>
</evidence>
<organism evidence="2 3">
    <name type="scientific">Branchiostoma belcheri</name>
    <name type="common">Amphioxus</name>
    <dbReference type="NCBI Taxonomy" id="7741"/>
    <lineage>
        <taxon>Eukaryota</taxon>
        <taxon>Metazoa</taxon>
        <taxon>Chordata</taxon>
        <taxon>Cephalochordata</taxon>
        <taxon>Leptocardii</taxon>
        <taxon>Amphioxiformes</taxon>
        <taxon>Branchiostomatidae</taxon>
        <taxon>Branchiostoma</taxon>
    </lineage>
</organism>
<feature type="region of interest" description="Disordered" evidence="1">
    <location>
        <begin position="1"/>
        <end position="24"/>
    </location>
</feature>
<sequence length="97" mass="10641">MPSYWGELPGQSQPARGPGDLIPGVGEMRAVEVKEPPLHQPSAVHKPPFTELPPEQCNLTIHTIQLAQHVRRLRSMLQLVQAQQATQDGTVSALFIS</sequence>
<dbReference type="OrthoDB" id="6021257at2759"/>
<dbReference type="KEGG" id="bbel:109461967"/>